<gene>
    <name evidence="12" type="primary">chdC</name>
    <name evidence="13" type="ORF">skT53_18740</name>
</gene>
<comment type="pathway">
    <text evidence="12">Porphyrin-containing compound metabolism; protoheme biosynthesis.</text>
</comment>
<dbReference type="GO" id="GO:0016634">
    <property type="term" value="F:oxidoreductase activity, acting on the CH-CH group of donors, oxygen as acceptor"/>
    <property type="evidence" value="ECO:0007669"/>
    <property type="project" value="UniProtKB-UniRule"/>
</dbReference>
<evidence type="ECO:0000256" key="2">
    <source>
        <dbReference type="ARBA" id="ARBA00014413"/>
    </source>
</evidence>
<evidence type="ECO:0000256" key="4">
    <source>
        <dbReference type="ARBA" id="ARBA00022723"/>
    </source>
</evidence>
<dbReference type="Proteomes" id="UP000593802">
    <property type="component" value="Chromosome"/>
</dbReference>
<dbReference type="PANTHER" id="PTHR36843">
    <property type="entry name" value="HEME-DEPENDENT PEROXIDASE YWFI-RELATED"/>
    <property type="match status" value="1"/>
</dbReference>
<organism evidence="13 14">
    <name type="scientific">Effusibacillus dendaii</name>
    <dbReference type="NCBI Taxonomy" id="2743772"/>
    <lineage>
        <taxon>Bacteria</taxon>
        <taxon>Bacillati</taxon>
        <taxon>Bacillota</taxon>
        <taxon>Bacilli</taxon>
        <taxon>Bacillales</taxon>
        <taxon>Alicyclobacillaceae</taxon>
        <taxon>Effusibacillus</taxon>
    </lineage>
</organism>
<keyword evidence="7 12" id="KW-0350">Heme biosynthesis</keyword>
<evidence type="ECO:0000256" key="1">
    <source>
        <dbReference type="ARBA" id="ARBA00009276"/>
    </source>
</evidence>
<keyword evidence="4 12" id="KW-0479">Metal-binding</keyword>
<keyword evidence="13" id="KW-0575">Peroxidase</keyword>
<comment type="catalytic activity">
    <reaction evidence="12">
        <text>harderoheme III + H2O2 + H(+) = heme b + CO2 + 2 H2O</text>
        <dbReference type="Rhea" id="RHEA:57944"/>
        <dbReference type="ChEBI" id="CHEBI:15377"/>
        <dbReference type="ChEBI" id="CHEBI:15378"/>
        <dbReference type="ChEBI" id="CHEBI:16240"/>
        <dbReference type="ChEBI" id="CHEBI:16526"/>
        <dbReference type="ChEBI" id="CHEBI:60344"/>
        <dbReference type="ChEBI" id="CHEBI:142463"/>
    </reaction>
</comment>
<feature type="binding site" evidence="12">
    <location>
        <position position="184"/>
    </location>
    <ligand>
        <name>Fe-coproporphyrin III</name>
        <dbReference type="ChEBI" id="CHEBI:68438"/>
    </ligand>
</feature>
<evidence type="ECO:0000256" key="10">
    <source>
        <dbReference type="ARBA" id="ARBA00049896"/>
    </source>
</evidence>
<dbReference type="Pfam" id="PF06778">
    <property type="entry name" value="Chlor_dismutase"/>
    <property type="match status" value="1"/>
</dbReference>
<dbReference type="GO" id="GO:0020037">
    <property type="term" value="F:heme binding"/>
    <property type="evidence" value="ECO:0007669"/>
    <property type="project" value="InterPro"/>
</dbReference>
<feature type="binding site" evidence="12">
    <location>
        <position position="130"/>
    </location>
    <ligand>
        <name>Fe-coproporphyrin III</name>
        <dbReference type="ChEBI" id="CHEBI:68438"/>
    </ligand>
</feature>
<evidence type="ECO:0000256" key="7">
    <source>
        <dbReference type="ARBA" id="ARBA00023133"/>
    </source>
</evidence>
<comment type="catalytic activity">
    <reaction evidence="10">
        <text>Fe-coproporphyrin III + 2 H2O2 + 2 H(+) = heme b + 2 CO2 + 4 H2O</text>
        <dbReference type="Rhea" id="RHEA:56516"/>
        <dbReference type="ChEBI" id="CHEBI:15377"/>
        <dbReference type="ChEBI" id="CHEBI:15378"/>
        <dbReference type="ChEBI" id="CHEBI:16240"/>
        <dbReference type="ChEBI" id="CHEBI:16526"/>
        <dbReference type="ChEBI" id="CHEBI:60344"/>
        <dbReference type="ChEBI" id="CHEBI:68438"/>
        <dbReference type="EC" id="1.3.98.5"/>
    </reaction>
    <physiologicalReaction direction="left-to-right" evidence="10">
        <dbReference type="Rhea" id="RHEA:56517"/>
    </physiologicalReaction>
</comment>
<dbReference type="AlphaFoldDB" id="A0A7I8DD62"/>
<evidence type="ECO:0000256" key="11">
    <source>
        <dbReference type="ARBA" id="ARBA00050019"/>
    </source>
</evidence>
<accession>A0A7I8DD62</accession>
<keyword evidence="6 12" id="KW-0408">Iron</keyword>
<dbReference type="SUPFAM" id="SSF54909">
    <property type="entry name" value="Dimeric alpha+beta barrel"/>
    <property type="match status" value="1"/>
</dbReference>
<protein>
    <recommendedName>
        <fullName evidence="2 12">Coproheme decarboxylase</fullName>
        <ecNumber evidence="11 12">1.3.98.5</ecNumber>
    </recommendedName>
    <alternativeName>
        <fullName evidence="8 12">Coproheme III oxidative decarboxylase</fullName>
    </alternativeName>
    <alternativeName>
        <fullName evidence="9 12">Hydrogen peroxide-dependent heme synthase</fullName>
    </alternativeName>
</protein>
<comment type="catalytic activity">
    <reaction evidence="12">
        <text>Fe-coproporphyrin III + H2O2 + H(+) = harderoheme III + CO2 + 2 H2O</text>
        <dbReference type="Rhea" id="RHEA:57940"/>
        <dbReference type="ChEBI" id="CHEBI:15377"/>
        <dbReference type="ChEBI" id="CHEBI:15378"/>
        <dbReference type="ChEBI" id="CHEBI:16240"/>
        <dbReference type="ChEBI" id="CHEBI:16526"/>
        <dbReference type="ChEBI" id="CHEBI:68438"/>
        <dbReference type="ChEBI" id="CHEBI:142463"/>
    </reaction>
</comment>
<dbReference type="Gene3D" id="3.30.70.1030">
    <property type="entry name" value="Apc35880, domain 1"/>
    <property type="match status" value="2"/>
</dbReference>
<sequence>MSQVLHALDGWYMLHDFRTIDWSSWRARSKEERQAALDELSSLLAEWKQIEDQNEGSTALYTIVGHKADLLFLNLRPALEDLGKVETALNKTKIAESMFSGYSYLSVVELGNYLPREGFDPYQDPAIRNRLYPKLPQTNNICFYPMNKKREGNDNWYSLPLEQRRELMRAHGLTGRQYAGKVTQIVSGSTGLDDWEWGVTLFSDDPIQFKRIVYEMRFDEVSARYGEFGEFLVGSRLTSEQVSPYFEVK</sequence>
<evidence type="ECO:0000256" key="3">
    <source>
        <dbReference type="ARBA" id="ARBA00022617"/>
    </source>
</evidence>
<reference evidence="13 14" key="1">
    <citation type="submission" date="2020-08" db="EMBL/GenBank/DDBJ databases">
        <title>Complete Genome Sequence of Effusibacillus dendaii Strain skT53, Isolated from Farmland soil.</title>
        <authorList>
            <person name="Konishi T."/>
            <person name="Kawasaki H."/>
        </authorList>
    </citation>
    <scope>NUCLEOTIDE SEQUENCE [LARGE SCALE GENOMIC DNA]</scope>
    <source>
        <strain evidence="14">skT53</strain>
    </source>
</reference>
<name>A0A7I8DD62_9BACL</name>
<feature type="active site" evidence="12">
    <location>
        <position position="144"/>
    </location>
</feature>
<evidence type="ECO:0000256" key="12">
    <source>
        <dbReference type="HAMAP-Rule" id="MF_01442"/>
    </source>
</evidence>
<dbReference type="InterPro" id="IPR031332">
    <property type="entry name" value="CHDC"/>
</dbReference>
<feature type="binding site" evidence="12">
    <location>
        <begin position="144"/>
        <end position="148"/>
    </location>
    <ligand>
        <name>Fe-coproporphyrin III</name>
        <dbReference type="ChEBI" id="CHEBI:68438"/>
    </ligand>
</feature>
<dbReference type="EC" id="1.3.98.5" evidence="11 12"/>
<dbReference type="RefSeq" id="WP_200756351.1">
    <property type="nucleotide sequence ID" value="NZ_AP023366.1"/>
</dbReference>
<proteinExistence type="inferred from homology"/>
<dbReference type="InterPro" id="IPR011008">
    <property type="entry name" value="Dimeric_a/b-barrel"/>
</dbReference>
<dbReference type="GO" id="GO:0046872">
    <property type="term" value="F:metal ion binding"/>
    <property type="evidence" value="ECO:0007669"/>
    <property type="project" value="UniProtKB-KW"/>
</dbReference>
<evidence type="ECO:0000256" key="5">
    <source>
        <dbReference type="ARBA" id="ARBA00023002"/>
    </source>
</evidence>
<dbReference type="EMBL" id="AP023366">
    <property type="protein sequence ID" value="BCJ86889.1"/>
    <property type="molecule type" value="Genomic_DNA"/>
</dbReference>
<dbReference type="HAMAP" id="MF_01442">
    <property type="entry name" value="Coproheme_decarbox_1"/>
    <property type="match status" value="1"/>
</dbReference>
<evidence type="ECO:0000313" key="14">
    <source>
        <dbReference type="Proteomes" id="UP000593802"/>
    </source>
</evidence>
<comment type="cofactor">
    <cofactor evidence="12">
        <name>Fe-coproporphyrin III</name>
        <dbReference type="ChEBI" id="CHEBI:68438"/>
    </cofactor>
    <text evidence="12">Fe-coproporphyrin III acts as both substrate and redox cofactor.</text>
</comment>
<dbReference type="InterPro" id="IPR010644">
    <property type="entry name" value="ChdC/CLD"/>
</dbReference>
<evidence type="ECO:0000256" key="6">
    <source>
        <dbReference type="ARBA" id="ARBA00023004"/>
    </source>
</evidence>
<evidence type="ECO:0000256" key="8">
    <source>
        <dbReference type="ARBA" id="ARBA00029882"/>
    </source>
</evidence>
<dbReference type="GO" id="GO:0004601">
    <property type="term" value="F:peroxidase activity"/>
    <property type="evidence" value="ECO:0007669"/>
    <property type="project" value="UniProtKB-KW"/>
</dbReference>
<dbReference type="GO" id="GO:0006785">
    <property type="term" value="P:heme B biosynthetic process"/>
    <property type="evidence" value="ECO:0007669"/>
    <property type="project" value="UniProtKB-UniRule"/>
</dbReference>
<evidence type="ECO:0000313" key="13">
    <source>
        <dbReference type="EMBL" id="BCJ86889.1"/>
    </source>
</evidence>
<keyword evidence="5 12" id="KW-0560">Oxidoreductase</keyword>
<dbReference type="NCBIfam" id="NF008913">
    <property type="entry name" value="PRK12276.1"/>
    <property type="match status" value="1"/>
</dbReference>
<comment type="function">
    <text evidence="12">Involved in coproporphyrin-dependent heme b biosynthesis. Catalyzes the decarboxylation of Fe-coproporphyrin III (coproheme) to heme b (protoheme IX), the last step of the pathway. The reaction occurs in a stepwise manner with a three-propionate intermediate.</text>
</comment>
<keyword evidence="3 12" id="KW-0349">Heme</keyword>
<dbReference type="PANTHER" id="PTHR36843:SF1">
    <property type="entry name" value="COPROHEME DECARBOXYLASE"/>
    <property type="match status" value="1"/>
</dbReference>
<feature type="binding site" description="axial binding residue" evidence="12">
    <location>
        <position position="171"/>
    </location>
    <ligand>
        <name>Fe-coproporphyrin III</name>
        <dbReference type="ChEBI" id="CHEBI:68438"/>
    </ligand>
    <ligandPart>
        <name>Fe</name>
        <dbReference type="ChEBI" id="CHEBI:18248"/>
    </ligandPart>
</feature>
<keyword evidence="14" id="KW-1185">Reference proteome</keyword>
<evidence type="ECO:0000256" key="9">
    <source>
        <dbReference type="ARBA" id="ARBA00030236"/>
    </source>
</evidence>
<feature type="binding site" evidence="12">
    <location>
        <position position="222"/>
    </location>
    <ligand>
        <name>Fe-coproporphyrin III</name>
        <dbReference type="ChEBI" id="CHEBI:68438"/>
    </ligand>
</feature>
<comment type="similarity">
    <text evidence="1 12">Belongs to the ChdC family. Type 1 subfamily.</text>
</comment>
<dbReference type="KEGG" id="eff:skT53_18740"/>